<evidence type="ECO:0000313" key="1">
    <source>
        <dbReference type="EMBL" id="GJD45385.1"/>
    </source>
</evidence>
<accession>A0ABQ4QKQ0</accession>
<dbReference type="RefSeq" id="WP_147763347.1">
    <property type="nucleotide sequence ID" value="NZ_BPQG01000051.1"/>
</dbReference>
<protein>
    <submittedName>
        <fullName evidence="1">Uncharacterized protein</fullName>
    </submittedName>
</protein>
<sequence length="139" mass="15549">MAEAARRFRETSGSDVVRRLIARPIRLDPPHMVAAMPTPTAFERRAEASFSETIADEAALEAVEAEDADFDDEVEEDVVERLQAEMAVMKAILMAERAEAASLRARMEQYVEPEPIGAEARATRERWAGMVDRLLMSAR</sequence>
<gene>
    <name evidence="1" type="ORF">AFCDBAGC_3257</name>
</gene>
<dbReference type="Proteomes" id="UP001055117">
    <property type="component" value="Unassembled WGS sequence"/>
</dbReference>
<dbReference type="EMBL" id="BPQG01000051">
    <property type="protein sequence ID" value="GJD45385.1"/>
    <property type="molecule type" value="Genomic_DNA"/>
</dbReference>
<organism evidence="1 2">
    <name type="scientific">Methylobacterium cerastii</name>
    <dbReference type="NCBI Taxonomy" id="932741"/>
    <lineage>
        <taxon>Bacteria</taxon>
        <taxon>Pseudomonadati</taxon>
        <taxon>Pseudomonadota</taxon>
        <taxon>Alphaproteobacteria</taxon>
        <taxon>Hyphomicrobiales</taxon>
        <taxon>Methylobacteriaceae</taxon>
        <taxon>Methylobacterium</taxon>
    </lineage>
</organism>
<keyword evidence="2" id="KW-1185">Reference proteome</keyword>
<reference evidence="1 2" key="1">
    <citation type="journal article" date="2021" name="Front. Microbiol.">
        <title>Comprehensive Comparative Genomics and Phenotyping of Methylobacterium Species.</title>
        <authorList>
            <person name="Alessa O."/>
            <person name="Ogura Y."/>
            <person name="Fujitani Y."/>
            <person name="Takami H."/>
            <person name="Hayashi T."/>
            <person name="Sahin N."/>
            <person name="Tani A."/>
        </authorList>
    </citation>
    <scope>NUCLEOTIDE SEQUENCE [LARGE SCALE GENOMIC DNA]</scope>
    <source>
        <strain evidence="1 2">DSM 23679</strain>
    </source>
</reference>
<evidence type="ECO:0000313" key="2">
    <source>
        <dbReference type="Proteomes" id="UP001055117"/>
    </source>
</evidence>
<proteinExistence type="predicted"/>
<comment type="caution">
    <text evidence="1">The sequence shown here is derived from an EMBL/GenBank/DDBJ whole genome shotgun (WGS) entry which is preliminary data.</text>
</comment>
<name>A0ABQ4QKQ0_9HYPH</name>